<feature type="transmembrane region" description="Helical" evidence="7">
    <location>
        <begin position="364"/>
        <end position="382"/>
    </location>
</feature>
<evidence type="ECO:0000313" key="9">
    <source>
        <dbReference type="EMBL" id="CAH1105289.1"/>
    </source>
</evidence>
<keyword evidence="6 7" id="KW-0472">Membrane</keyword>
<evidence type="ECO:0000256" key="7">
    <source>
        <dbReference type="SAM" id="Phobius"/>
    </source>
</evidence>
<accession>A0A9P0G7S5</accession>
<keyword evidence="3" id="KW-0813">Transport</keyword>
<dbReference type="OrthoDB" id="3936150at2759"/>
<feature type="transmembrane region" description="Helical" evidence="7">
    <location>
        <begin position="197"/>
        <end position="216"/>
    </location>
</feature>
<dbReference type="Pfam" id="PF00083">
    <property type="entry name" value="Sugar_tr"/>
    <property type="match status" value="1"/>
</dbReference>
<evidence type="ECO:0000256" key="1">
    <source>
        <dbReference type="ARBA" id="ARBA00004141"/>
    </source>
</evidence>
<evidence type="ECO:0000256" key="6">
    <source>
        <dbReference type="ARBA" id="ARBA00023136"/>
    </source>
</evidence>
<keyword evidence="10" id="KW-1185">Reference proteome</keyword>
<keyword evidence="4 7" id="KW-0812">Transmembrane</keyword>
<organism evidence="9 10">
    <name type="scientific">Psylliodes chrysocephalus</name>
    <dbReference type="NCBI Taxonomy" id="3402493"/>
    <lineage>
        <taxon>Eukaryota</taxon>
        <taxon>Metazoa</taxon>
        <taxon>Ecdysozoa</taxon>
        <taxon>Arthropoda</taxon>
        <taxon>Hexapoda</taxon>
        <taxon>Insecta</taxon>
        <taxon>Pterygota</taxon>
        <taxon>Neoptera</taxon>
        <taxon>Endopterygota</taxon>
        <taxon>Coleoptera</taxon>
        <taxon>Polyphaga</taxon>
        <taxon>Cucujiformia</taxon>
        <taxon>Chrysomeloidea</taxon>
        <taxon>Chrysomelidae</taxon>
        <taxon>Galerucinae</taxon>
        <taxon>Alticini</taxon>
        <taxon>Psylliodes</taxon>
    </lineage>
</organism>
<dbReference type="Pfam" id="PF07690">
    <property type="entry name" value="MFS_1"/>
    <property type="match status" value="1"/>
</dbReference>
<feature type="transmembrane region" description="Helical" evidence="7">
    <location>
        <begin position="154"/>
        <end position="177"/>
    </location>
</feature>
<evidence type="ECO:0000256" key="5">
    <source>
        <dbReference type="ARBA" id="ARBA00022989"/>
    </source>
</evidence>
<dbReference type="AlphaFoldDB" id="A0A9P0G7S5"/>
<gene>
    <name evidence="9" type="ORF">PSYICH_LOCUS6000</name>
</gene>
<feature type="domain" description="Major facilitator superfamily (MFS) profile" evidence="8">
    <location>
        <begin position="30"/>
        <end position="505"/>
    </location>
</feature>
<feature type="transmembrane region" description="Helical" evidence="7">
    <location>
        <begin position="119"/>
        <end position="142"/>
    </location>
</feature>
<comment type="similarity">
    <text evidence="2">Belongs to the major facilitator superfamily.</text>
</comment>
<feature type="transmembrane region" description="Helical" evidence="7">
    <location>
        <begin position="68"/>
        <end position="87"/>
    </location>
</feature>
<feature type="transmembrane region" description="Helical" evidence="7">
    <location>
        <begin position="26"/>
        <end position="43"/>
    </location>
</feature>
<dbReference type="Proteomes" id="UP001153636">
    <property type="component" value="Chromosome 18"/>
</dbReference>
<proteinExistence type="inferred from homology"/>
<dbReference type="Gene3D" id="1.20.1250.20">
    <property type="entry name" value="MFS general substrate transporter like domains"/>
    <property type="match status" value="1"/>
</dbReference>
<dbReference type="InterPro" id="IPR036259">
    <property type="entry name" value="MFS_trans_sf"/>
</dbReference>
<dbReference type="GO" id="GO:0022857">
    <property type="term" value="F:transmembrane transporter activity"/>
    <property type="evidence" value="ECO:0007669"/>
    <property type="project" value="InterPro"/>
</dbReference>
<evidence type="ECO:0000313" key="10">
    <source>
        <dbReference type="Proteomes" id="UP001153636"/>
    </source>
</evidence>
<protein>
    <recommendedName>
        <fullName evidence="8">Major facilitator superfamily (MFS) profile domain-containing protein</fullName>
    </recommendedName>
</protein>
<dbReference type="InterPro" id="IPR005828">
    <property type="entry name" value="MFS_sugar_transport-like"/>
</dbReference>
<keyword evidence="5 7" id="KW-1133">Transmembrane helix</keyword>
<reference evidence="9" key="1">
    <citation type="submission" date="2022-01" db="EMBL/GenBank/DDBJ databases">
        <authorList>
            <person name="King R."/>
        </authorList>
    </citation>
    <scope>NUCLEOTIDE SEQUENCE</scope>
</reference>
<dbReference type="PANTHER" id="PTHR23511">
    <property type="entry name" value="SYNAPTIC VESICLE GLYCOPROTEIN 2"/>
    <property type="match status" value="1"/>
</dbReference>
<evidence type="ECO:0000256" key="4">
    <source>
        <dbReference type="ARBA" id="ARBA00022692"/>
    </source>
</evidence>
<dbReference type="PROSITE" id="PS50850">
    <property type="entry name" value="MFS"/>
    <property type="match status" value="1"/>
</dbReference>
<sequence length="509" mass="56309">MNSPYVSENGPATFEEAIRNTGFGKFNVMLVACCTCGIFSPLFETTTMSYIFAPAHCDLELTLQDKGYLNSACYAGMITSSFIWGFLIDMFGRRKLMIFGYFLDATFVLLSGFSQSFTMLLICKFFGGLIINGPFSAMPAYLSEFHSSNYRSRIQVVNGTMTNIAQILLPLLAWGIMPLQIEWSLFGGYLKIHSWNIFLLITSLGPIMSGIMFIFLPESPKFLMAIGENEKAMMVLKKVYKYNTGDSSDMYPVLQLIQEIQENNNDKVESKPNPMTAFKNGINKLRPLFKSPFLLKFILLTTIEITCMSSLNMLRLWMPQLFQAMEDYKINHNGSTANLCTMLEVLKPVSSETSCTTNVAEPGVYINSIIVAAFGIALYVLTGTIINFLGKKKVLITYLGLGSASCISLFFSKGTVITTLLAAIFIASGNVCCYVCVAVIVDVFPTSLRAFTLSLVMATARIGILIGNILFPMLLEMGCAPPFFVVGFIMAVGCFLCFLLPNTENKALK</sequence>
<feature type="transmembrane region" description="Helical" evidence="7">
    <location>
        <begin position="293"/>
        <end position="318"/>
    </location>
</feature>
<evidence type="ECO:0000259" key="8">
    <source>
        <dbReference type="PROSITE" id="PS50850"/>
    </source>
</evidence>
<dbReference type="GO" id="GO:0016020">
    <property type="term" value="C:membrane"/>
    <property type="evidence" value="ECO:0007669"/>
    <property type="project" value="UniProtKB-SubCell"/>
</dbReference>
<dbReference type="InterPro" id="IPR020846">
    <property type="entry name" value="MFS_dom"/>
</dbReference>
<dbReference type="InterPro" id="IPR011701">
    <property type="entry name" value="MFS"/>
</dbReference>
<comment type="subcellular location">
    <subcellularLocation>
        <location evidence="1">Membrane</location>
        <topology evidence="1">Multi-pass membrane protein</topology>
    </subcellularLocation>
</comment>
<feature type="transmembrane region" description="Helical" evidence="7">
    <location>
        <begin position="417"/>
        <end position="441"/>
    </location>
</feature>
<feature type="transmembrane region" description="Helical" evidence="7">
    <location>
        <begin position="481"/>
        <end position="500"/>
    </location>
</feature>
<feature type="transmembrane region" description="Helical" evidence="7">
    <location>
        <begin position="453"/>
        <end position="475"/>
    </location>
</feature>
<dbReference type="SUPFAM" id="SSF103473">
    <property type="entry name" value="MFS general substrate transporter"/>
    <property type="match status" value="1"/>
</dbReference>
<dbReference type="PANTHER" id="PTHR23511:SF36">
    <property type="entry name" value="EG:BACR7A4.13 PROTEIN-RELATED"/>
    <property type="match status" value="1"/>
</dbReference>
<dbReference type="EMBL" id="OV651830">
    <property type="protein sequence ID" value="CAH1105289.1"/>
    <property type="molecule type" value="Genomic_DNA"/>
</dbReference>
<evidence type="ECO:0000256" key="3">
    <source>
        <dbReference type="ARBA" id="ARBA00022448"/>
    </source>
</evidence>
<evidence type="ECO:0000256" key="2">
    <source>
        <dbReference type="ARBA" id="ARBA00008335"/>
    </source>
</evidence>
<name>A0A9P0G7S5_9CUCU</name>